<keyword evidence="3" id="KW-1185">Reference proteome</keyword>
<accession>A0A6A0AIL2</accession>
<evidence type="ECO:0000256" key="1">
    <source>
        <dbReference type="SAM" id="MobiDB-lite"/>
    </source>
</evidence>
<feature type="region of interest" description="Disordered" evidence="1">
    <location>
        <begin position="1"/>
        <end position="33"/>
    </location>
</feature>
<evidence type="ECO:0000313" key="2">
    <source>
        <dbReference type="EMBL" id="GFH32586.1"/>
    </source>
</evidence>
<gene>
    <name evidence="2" type="ORF">HaLaN_31831</name>
</gene>
<dbReference type="AlphaFoldDB" id="A0A6A0AIL2"/>
<reference evidence="2 3" key="1">
    <citation type="submission" date="2020-02" db="EMBL/GenBank/DDBJ databases">
        <title>Draft genome sequence of Haematococcus lacustris strain NIES-144.</title>
        <authorList>
            <person name="Morimoto D."/>
            <person name="Nakagawa S."/>
            <person name="Yoshida T."/>
            <person name="Sawayama S."/>
        </authorList>
    </citation>
    <scope>NUCLEOTIDE SEQUENCE [LARGE SCALE GENOMIC DNA]</scope>
    <source>
        <strain evidence="2 3">NIES-144</strain>
    </source>
</reference>
<protein>
    <submittedName>
        <fullName evidence="2">Uncharacterized protein</fullName>
    </submittedName>
</protein>
<name>A0A6A0AIL2_HAELA</name>
<feature type="compositionally biased region" description="Basic and acidic residues" evidence="1">
    <location>
        <begin position="1"/>
        <end position="10"/>
    </location>
</feature>
<evidence type="ECO:0000313" key="3">
    <source>
        <dbReference type="Proteomes" id="UP000485058"/>
    </source>
</evidence>
<dbReference type="Proteomes" id="UP000485058">
    <property type="component" value="Unassembled WGS sequence"/>
</dbReference>
<sequence>MANGEEERGAGGKARRTPRSSGRTSGAGNTGLFGILRSPLRAAAQAVKKVMNSPHNDAGG</sequence>
<proteinExistence type="predicted"/>
<dbReference type="EMBL" id="BLLF01006840">
    <property type="protein sequence ID" value="GFH32586.1"/>
    <property type="molecule type" value="Genomic_DNA"/>
</dbReference>
<comment type="caution">
    <text evidence="2">The sequence shown here is derived from an EMBL/GenBank/DDBJ whole genome shotgun (WGS) entry which is preliminary data.</text>
</comment>
<organism evidence="2 3">
    <name type="scientific">Haematococcus lacustris</name>
    <name type="common">Green alga</name>
    <name type="synonym">Haematococcus pluvialis</name>
    <dbReference type="NCBI Taxonomy" id="44745"/>
    <lineage>
        <taxon>Eukaryota</taxon>
        <taxon>Viridiplantae</taxon>
        <taxon>Chlorophyta</taxon>
        <taxon>core chlorophytes</taxon>
        <taxon>Chlorophyceae</taxon>
        <taxon>CS clade</taxon>
        <taxon>Chlamydomonadales</taxon>
        <taxon>Haematococcaceae</taxon>
        <taxon>Haematococcus</taxon>
    </lineage>
</organism>